<keyword evidence="2" id="KW-0677">Repeat</keyword>
<keyword evidence="1" id="KW-0880">Kelch repeat</keyword>
<evidence type="ECO:0008006" key="6">
    <source>
        <dbReference type="Google" id="ProtNLM"/>
    </source>
</evidence>
<dbReference type="PANTHER" id="PTHR46260:SF3">
    <property type="entry name" value="RING-TYPE DOMAIN-CONTAINING PROTEIN"/>
    <property type="match status" value="1"/>
</dbReference>
<dbReference type="SMART" id="SM00612">
    <property type="entry name" value="Kelch"/>
    <property type="match status" value="1"/>
</dbReference>
<protein>
    <recommendedName>
        <fullName evidence="6">BACK domain-containing protein</fullName>
    </recommendedName>
</protein>
<proteinExistence type="predicted"/>
<dbReference type="InterPro" id="IPR006652">
    <property type="entry name" value="Kelch_1"/>
</dbReference>
<feature type="non-terminal residue" evidence="3">
    <location>
        <position position="1"/>
    </location>
</feature>
<accession>R7UAI5</accession>
<name>R7UAI5_CAPTE</name>
<organism evidence="3">
    <name type="scientific">Capitella teleta</name>
    <name type="common">Polychaete worm</name>
    <dbReference type="NCBI Taxonomy" id="283909"/>
    <lineage>
        <taxon>Eukaryota</taxon>
        <taxon>Metazoa</taxon>
        <taxon>Spiralia</taxon>
        <taxon>Lophotrochozoa</taxon>
        <taxon>Annelida</taxon>
        <taxon>Polychaeta</taxon>
        <taxon>Sedentaria</taxon>
        <taxon>Scolecida</taxon>
        <taxon>Capitellidae</taxon>
        <taxon>Capitella</taxon>
    </lineage>
</organism>
<dbReference type="EMBL" id="KB303592">
    <property type="protein sequence ID" value="ELU02964.1"/>
    <property type="molecule type" value="Genomic_DNA"/>
</dbReference>
<dbReference type="OrthoDB" id="45365at2759"/>
<feature type="non-terminal residue" evidence="3">
    <location>
        <position position="99"/>
    </location>
</feature>
<evidence type="ECO:0000313" key="4">
    <source>
        <dbReference type="EnsemblMetazoa" id="CapteP80651"/>
    </source>
</evidence>
<sequence>WRTLPPMIKARYFHASIYHNSHLYIVGGRFTDTSYTASVEALNMKTLEWSQLSPFPLALTDCHAVCASNKLFVLGGEDSSSTLSRGVHHYDSPLNTWRS</sequence>
<reference evidence="3 5" key="2">
    <citation type="journal article" date="2013" name="Nature">
        <title>Insights into bilaterian evolution from three spiralian genomes.</title>
        <authorList>
            <person name="Simakov O."/>
            <person name="Marletaz F."/>
            <person name="Cho S.J."/>
            <person name="Edsinger-Gonzales E."/>
            <person name="Havlak P."/>
            <person name="Hellsten U."/>
            <person name="Kuo D.H."/>
            <person name="Larsson T."/>
            <person name="Lv J."/>
            <person name="Arendt D."/>
            <person name="Savage R."/>
            <person name="Osoegawa K."/>
            <person name="de Jong P."/>
            <person name="Grimwood J."/>
            <person name="Chapman J.A."/>
            <person name="Shapiro H."/>
            <person name="Aerts A."/>
            <person name="Otillar R.P."/>
            <person name="Terry A.Y."/>
            <person name="Boore J.L."/>
            <person name="Grigoriev I.V."/>
            <person name="Lindberg D.R."/>
            <person name="Seaver E.C."/>
            <person name="Weisblat D.A."/>
            <person name="Putnam N.H."/>
            <person name="Rokhsar D.S."/>
        </authorList>
    </citation>
    <scope>NUCLEOTIDE SEQUENCE</scope>
    <source>
        <strain evidence="3 5">I ESC-2004</strain>
    </source>
</reference>
<keyword evidence="5" id="KW-1185">Reference proteome</keyword>
<dbReference type="Proteomes" id="UP000014760">
    <property type="component" value="Unassembled WGS sequence"/>
</dbReference>
<dbReference type="SUPFAM" id="SSF117281">
    <property type="entry name" value="Kelch motif"/>
    <property type="match status" value="1"/>
</dbReference>
<dbReference type="STRING" id="283909.R7UAI5"/>
<dbReference type="AlphaFoldDB" id="R7UAI5"/>
<evidence type="ECO:0000256" key="1">
    <source>
        <dbReference type="ARBA" id="ARBA00022441"/>
    </source>
</evidence>
<evidence type="ECO:0000256" key="2">
    <source>
        <dbReference type="ARBA" id="ARBA00022737"/>
    </source>
</evidence>
<gene>
    <name evidence="3" type="ORF">CAPTEDRAFT_80651</name>
</gene>
<reference evidence="5" key="1">
    <citation type="submission" date="2012-12" db="EMBL/GenBank/DDBJ databases">
        <authorList>
            <person name="Hellsten U."/>
            <person name="Grimwood J."/>
            <person name="Chapman J.A."/>
            <person name="Shapiro H."/>
            <person name="Aerts A."/>
            <person name="Otillar R.P."/>
            <person name="Terry A.Y."/>
            <person name="Boore J.L."/>
            <person name="Simakov O."/>
            <person name="Marletaz F."/>
            <person name="Cho S.-J."/>
            <person name="Edsinger-Gonzales E."/>
            <person name="Havlak P."/>
            <person name="Kuo D.-H."/>
            <person name="Larsson T."/>
            <person name="Lv J."/>
            <person name="Arendt D."/>
            <person name="Savage R."/>
            <person name="Osoegawa K."/>
            <person name="de Jong P."/>
            <person name="Lindberg D.R."/>
            <person name="Seaver E.C."/>
            <person name="Weisblat D.A."/>
            <person name="Putnam N.H."/>
            <person name="Grigoriev I.V."/>
            <person name="Rokhsar D.S."/>
        </authorList>
    </citation>
    <scope>NUCLEOTIDE SEQUENCE</scope>
    <source>
        <strain evidence="5">I ESC-2004</strain>
    </source>
</reference>
<dbReference type="EnsemblMetazoa" id="CapteT80651">
    <property type="protein sequence ID" value="CapteP80651"/>
    <property type="gene ID" value="CapteG80651"/>
</dbReference>
<dbReference type="PANTHER" id="PTHR46260">
    <property type="entry name" value="RING-TYPE DOMAIN-CONTAINING PROTEIN"/>
    <property type="match status" value="1"/>
</dbReference>
<dbReference type="Gene3D" id="2.120.10.80">
    <property type="entry name" value="Kelch-type beta propeller"/>
    <property type="match status" value="1"/>
</dbReference>
<evidence type="ECO:0000313" key="3">
    <source>
        <dbReference type="EMBL" id="ELU02964.1"/>
    </source>
</evidence>
<reference evidence="4" key="3">
    <citation type="submission" date="2015-06" db="UniProtKB">
        <authorList>
            <consortium name="EnsemblMetazoa"/>
        </authorList>
    </citation>
    <scope>IDENTIFICATION</scope>
</reference>
<dbReference type="HOGENOM" id="CLU_081083_1_0_1"/>
<dbReference type="EMBL" id="AMQN01024757">
    <property type="status" value="NOT_ANNOTATED_CDS"/>
    <property type="molecule type" value="Genomic_DNA"/>
</dbReference>
<dbReference type="InterPro" id="IPR015915">
    <property type="entry name" value="Kelch-typ_b-propeller"/>
</dbReference>
<dbReference type="InterPro" id="IPR051746">
    <property type="entry name" value="Kelch_domain_containing_8"/>
</dbReference>
<dbReference type="Pfam" id="PF01344">
    <property type="entry name" value="Kelch_1"/>
    <property type="match status" value="2"/>
</dbReference>
<evidence type="ECO:0000313" key="5">
    <source>
        <dbReference type="Proteomes" id="UP000014760"/>
    </source>
</evidence>